<dbReference type="PIRSF" id="PIRSF037016">
    <property type="entry name" value="Pseudouridin_synth_euk_prd"/>
    <property type="match status" value="1"/>
</dbReference>
<keyword evidence="2" id="KW-0819">tRNA processing</keyword>
<dbReference type="GO" id="GO:0003723">
    <property type="term" value="F:RNA binding"/>
    <property type="evidence" value="ECO:0007669"/>
    <property type="project" value="InterPro"/>
</dbReference>
<organism evidence="6">
    <name type="scientific">Trypanosoma congolense (strain IL3000)</name>
    <dbReference type="NCBI Taxonomy" id="1068625"/>
    <lineage>
        <taxon>Eukaryota</taxon>
        <taxon>Discoba</taxon>
        <taxon>Euglenozoa</taxon>
        <taxon>Kinetoplastea</taxon>
        <taxon>Metakinetoplastina</taxon>
        <taxon>Trypanosomatida</taxon>
        <taxon>Trypanosomatidae</taxon>
        <taxon>Trypanosoma</taxon>
        <taxon>Nannomonas</taxon>
    </lineage>
</organism>
<proteinExistence type="inferred from homology"/>
<evidence type="ECO:0000256" key="2">
    <source>
        <dbReference type="ARBA" id="ARBA00022694"/>
    </source>
</evidence>
<feature type="region of interest" description="Disordered" evidence="4">
    <location>
        <begin position="77"/>
        <end position="110"/>
    </location>
</feature>
<dbReference type="PANTHER" id="PTHR13326:SF21">
    <property type="entry name" value="PSEUDOURIDYLATE SYNTHASE PUS7L"/>
    <property type="match status" value="1"/>
</dbReference>
<reference evidence="6" key="1">
    <citation type="journal article" date="2012" name="Proc. Natl. Acad. Sci. U.S.A.">
        <title>Antigenic diversity is generated by distinct evolutionary mechanisms in African trypanosome species.</title>
        <authorList>
            <person name="Jackson A.P."/>
            <person name="Berry A."/>
            <person name="Aslett M."/>
            <person name="Allison H.C."/>
            <person name="Burton P."/>
            <person name="Vavrova-Anderson J."/>
            <person name="Brown R."/>
            <person name="Browne H."/>
            <person name="Corton N."/>
            <person name="Hauser H."/>
            <person name="Gamble J."/>
            <person name="Gilderthorp R."/>
            <person name="Marcello L."/>
            <person name="McQuillan J."/>
            <person name="Otto T.D."/>
            <person name="Quail M.A."/>
            <person name="Sanders M.J."/>
            <person name="van Tonder A."/>
            <person name="Ginger M.L."/>
            <person name="Field M.C."/>
            <person name="Barry J.D."/>
            <person name="Hertz-Fowler C."/>
            <person name="Berriman M."/>
        </authorList>
    </citation>
    <scope>NUCLEOTIDE SEQUENCE</scope>
    <source>
        <strain evidence="6">IL3000</strain>
    </source>
</reference>
<keyword evidence="3" id="KW-0413">Isomerase</keyword>
<dbReference type="AlphaFoldDB" id="G0UX90"/>
<dbReference type="GO" id="GO:0001522">
    <property type="term" value="P:pseudouridine synthesis"/>
    <property type="evidence" value="ECO:0007669"/>
    <property type="project" value="InterPro"/>
</dbReference>
<sequence length="682" mass="76101">MVVRELMPTAEAVSVVHSREQRIGISISIVKTKLGMLGDGAVLYRRPVARLKALPSDFVVRELSLLYNDGKPLELEELPSAEDSSAKRNAPRSKRSHTAELATEAPSHTLSEEVLEELESRFSSFLTTEELKTFMESLRGGADTLTIRSTLTKAQRTQIHHSVRELLGGLFVSRAEGDLLVISKATESTKRADERRLNPLSKQRFLHFTLYKENMDGNLALREVASYIKTPLRSILFSGTKDKRAVTLQRVAVRGLSPDRLSGLNNRSFGMGRKLKVCGFKMMDIGLRLGDAVGNQFLVVLRLMPGDEEIGADALRVVEDIVRREGVVNYFGTQRFGTTEVLTSDVGIELLSGNFEQALQLVFRSKSFVEPKMIPVKEAVERGSFEEALKLVPYYCFQERDMLEHLVRFPNDFLGSFSRISRTMAMMYFHAVQSLIWNQMASKRLAFSLEPQVGDLVLKCVHTQLLKCLRELGSFEEVDHLMDNEMQHKDEGLPEVVQLSDEDLASGIFRLHHVLLTVPGPDEHLLYPGVEVCNRKAYIATLHETGAEDLMNGSNSLVKSFHFHGAYRRLVVRPKDFKMRLHGPTVVDEPIVPTDLEVLSGHREVMSTGTRNIPHEGGSAPSMCQCILVEFSLPPGSYATCVLRELCDCCTEGHHDRASPVAGNAVGHTQDVSPVEACVAQF</sequence>
<dbReference type="CDD" id="cd02576">
    <property type="entry name" value="PseudoU_synth_ScPUS7"/>
    <property type="match status" value="1"/>
</dbReference>
<dbReference type="SUPFAM" id="SSF55120">
    <property type="entry name" value="Pseudouridine synthase"/>
    <property type="match status" value="1"/>
</dbReference>
<evidence type="ECO:0000256" key="1">
    <source>
        <dbReference type="ARBA" id="ARBA00007953"/>
    </source>
</evidence>
<evidence type="ECO:0000259" key="5">
    <source>
        <dbReference type="PROSITE" id="PS50984"/>
    </source>
</evidence>
<dbReference type="InterPro" id="IPR042214">
    <property type="entry name" value="TruD_catalytic"/>
</dbReference>
<comment type="similarity">
    <text evidence="1">Belongs to the pseudouridine synthase TruD family.</text>
</comment>
<dbReference type="EMBL" id="HE575323">
    <property type="protein sequence ID" value="CCC94007.1"/>
    <property type="molecule type" value="Genomic_DNA"/>
</dbReference>
<dbReference type="InterPro" id="IPR020103">
    <property type="entry name" value="PsdUridine_synth_cat_dom_sf"/>
</dbReference>
<accession>G0UX90</accession>
<evidence type="ECO:0000256" key="3">
    <source>
        <dbReference type="ARBA" id="ARBA00023235"/>
    </source>
</evidence>
<dbReference type="InterPro" id="IPR020119">
    <property type="entry name" value="PsdUridine_synth_TruD_CS"/>
</dbReference>
<dbReference type="InterPro" id="IPR011760">
    <property type="entry name" value="PsdUridine_synth_TruD_insert"/>
</dbReference>
<dbReference type="PANTHER" id="PTHR13326">
    <property type="entry name" value="TRNA PSEUDOURIDINE SYNTHASE D"/>
    <property type="match status" value="1"/>
</dbReference>
<dbReference type="GO" id="GO:0008033">
    <property type="term" value="P:tRNA processing"/>
    <property type="evidence" value="ECO:0007669"/>
    <property type="project" value="UniProtKB-KW"/>
</dbReference>
<dbReference type="InterPro" id="IPR001656">
    <property type="entry name" value="PsdUridine_synth_TruD"/>
</dbReference>
<dbReference type="VEuPathDB" id="TriTrypDB:TcIL3000_10_7820"/>
<dbReference type="Gene3D" id="3.30.2350.20">
    <property type="entry name" value="TruD, catalytic domain"/>
    <property type="match status" value="2"/>
</dbReference>
<dbReference type="Pfam" id="PF01142">
    <property type="entry name" value="TruD"/>
    <property type="match status" value="1"/>
</dbReference>
<feature type="domain" description="TRUD" evidence="5">
    <location>
        <begin position="326"/>
        <end position="573"/>
    </location>
</feature>
<protein>
    <recommendedName>
        <fullName evidence="5">TRUD domain-containing protein</fullName>
    </recommendedName>
</protein>
<dbReference type="PROSITE" id="PS01268">
    <property type="entry name" value="UPF0024"/>
    <property type="match status" value="1"/>
</dbReference>
<evidence type="ECO:0000313" key="6">
    <source>
        <dbReference type="EMBL" id="CCC94007.1"/>
    </source>
</evidence>
<gene>
    <name evidence="6" type="ORF">TCIL3000_10_7820</name>
</gene>
<dbReference type="GO" id="GO:0009982">
    <property type="term" value="F:pseudouridine synthase activity"/>
    <property type="evidence" value="ECO:0007669"/>
    <property type="project" value="InterPro"/>
</dbReference>
<dbReference type="PROSITE" id="PS50984">
    <property type="entry name" value="TRUD"/>
    <property type="match status" value="1"/>
</dbReference>
<evidence type="ECO:0000256" key="4">
    <source>
        <dbReference type="SAM" id="MobiDB-lite"/>
    </source>
</evidence>
<name>G0UX90_TRYCI</name>
<dbReference type="GO" id="GO:0005634">
    <property type="term" value="C:nucleus"/>
    <property type="evidence" value="ECO:0007669"/>
    <property type="project" value="TreeGrafter"/>
</dbReference>